<comment type="caution">
    <text evidence="2">The sequence shown here is derived from an EMBL/GenBank/DDBJ whole genome shotgun (WGS) entry which is preliminary data.</text>
</comment>
<reference evidence="2 3" key="1">
    <citation type="journal article" date="2023" name="Elife">
        <title>Identification of key yeast species and microbe-microbe interactions impacting larval growth of Drosophila in the wild.</title>
        <authorList>
            <person name="Mure A."/>
            <person name="Sugiura Y."/>
            <person name="Maeda R."/>
            <person name="Honda K."/>
            <person name="Sakurai N."/>
            <person name="Takahashi Y."/>
            <person name="Watada M."/>
            <person name="Katoh T."/>
            <person name="Gotoh A."/>
            <person name="Gotoh Y."/>
            <person name="Taniguchi I."/>
            <person name="Nakamura K."/>
            <person name="Hayashi T."/>
            <person name="Katayama T."/>
            <person name="Uemura T."/>
            <person name="Hattori Y."/>
        </authorList>
    </citation>
    <scope>NUCLEOTIDE SEQUENCE [LARGE SCALE GENOMIC DNA]</scope>
    <source>
        <strain evidence="2 3">SC-9</strain>
    </source>
</reference>
<dbReference type="RefSeq" id="XP_064851014.1">
    <property type="nucleotide sequence ID" value="XM_064994942.1"/>
</dbReference>
<sequence length="500" mass="58199">MTVFNEPTIHDKPLESSKSQFLRKFHLLLDDQLKRKEIIFQIQEIARQKNYELHNKPQIANESYRFEWFVATSEPSLVDSLYYLYFWVLLKGKYLLDDMDEEQVNKLKKKKSIYALNNMSSASLEGTANGSSDSLYIESPSKINNIANHHSTTRFEKDILKAKQSVNDLRSQFAKIIDAESKEASKTSPSTTPRKTKFSNGIVTPTGSPITKKFNINNIPPNNNSASGTNSTNNNSPTHRVLVHKVSELNLMDSPYIKNVLRFKFEMSTYLNVLVNNYDLNNEILPLEFLLRHDFLPTSKIIFKNNESNLDTASRILGYEHLLFIKENPIDRDCSDHLKFVYNLLVNHLDSGMVWDFHAIYQTSGNLQSGIKSLPDRIQYFQNFNKTLIYLIFQFYKDKNKREGMIKEFNLNPKHHIKIDNLKLNYSILKFSEIWKNWSELDFVSLNNFIFCVPEGKSSDIKRMIAKRTEFTNLKSGNLMSYYAWDTLTDNKVELHFTKP</sequence>
<evidence type="ECO:0000256" key="1">
    <source>
        <dbReference type="SAM" id="MobiDB-lite"/>
    </source>
</evidence>
<dbReference type="AlphaFoldDB" id="A0AAV5QH06"/>
<evidence type="ECO:0000313" key="3">
    <source>
        <dbReference type="Proteomes" id="UP001360560"/>
    </source>
</evidence>
<feature type="region of interest" description="Disordered" evidence="1">
    <location>
        <begin position="180"/>
        <end position="236"/>
    </location>
</feature>
<name>A0AAV5QH06_9ASCO</name>
<dbReference type="EMBL" id="BTFZ01000002">
    <property type="protein sequence ID" value="GMM34014.1"/>
    <property type="molecule type" value="Genomic_DNA"/>
</dbReference>
<accession>A0AAV5QH06</accession>
<gene>
    <name evidence="2" type="ORF">DASC09_013390</name>
</gene>
<dbReference type="Proteomes" id="UP001360560">
    <property type="component" value="Unassembled WGS sequence"/>
</dbReference>
<protein>
    <submittedName>
        <fullName evidence="2">Uncharacterized protein</fullName>
    </submittedName>
</protein>
<feature type="compositionally biased region" description="Low complexity" evidence="1">
    <location>
        <begin position="215"/>
        <end position="236"/>
    </location>
</feature>
<keyword evidence="3" id="KW-1185">Reference proteome</keyword>
<evidence type="ECO:0000313" key="2">
    <source>
        <dbReference type="EMBL" id="GMM34014.1"/>
    </source>
</evidence>
<proteinExistence type="predicted"/>
<dbReference type="GeneID" id="90071993"/>
<organism evidence="2 3">
    <name type="scientific">Saccharomycopsis crataegensis</name>
    <dbReference type="NCBI Taxonomy" id="43959"/>
    <lineage>
        <taxon>Eukaryota</taxon>
        <taxon>Fungi</taxon>
        <taxon>Dikarya</taxon>
        <taxon>Ascomycota</taxon>
        <taxon>Saccharomycotina</taxon>
        <taxon>Saccharomycetes</taxon>
        <taxon>Saccharomycopsidaceae</taxon>
        <taxon>Saccharomycopsis</taxon>
    </lineage>
</organism>